<sequence>MSVSSFDEMNNILRSKIKREDTIMRRSIQAEERLAVTLRVPYLAQARAECAISRDASESAVKARIFDDISRKYAIPENSFRRSERIEFIAPKEGPLADHLTLLAKSGLSSRVGAFYESVLHNPFTEIMLELADAIVNNPIDYGILPSIELGTQVADRSTPTLERYARNNLPYTNIGIFENEELDPAMARAPRTQLSLQHVTQMFATFNVQHSIRNYSARGVVVLNIPIPFIINTNSIIPECDGEILQVTYDSKRVDNNPRKNLTWRACNINLTEFHLGAFECEKISFARHAVIALRG</sequence>
<gene>
    <name evidence="1" type="ORF">PYW07_006628</name>
</gene>
<evidence type="ECO:0000313" key="2">
    <source>
        <dbReference type="Proteomes" id="UP001231518"/>
    </source>
</evidence>
<name>A0AAD7YWM8_MYTSE</name>
<evidence type="ECO:0000313" key="1">
    <source>
        <dbReference type="EMBL" id="KAJ8728932.1"/>
    </source>
</evidence>
<protein>
    <submittedName>
        <fullName evidence="1">Uncharacterized protein</fullName>
    </submittedName>
</protein>
<reference evidence="1" key="1">
    <citation type="submission" date="2023-03" db="EMBL/GenBank/DDBJ databases">
        <title>Chromosome-level genomes of two armyworms, Mythimna separata and Mythimna loreyi, provide insights into the biosynthesis and reception of sex pheromones.</title>
        <authorList>
            <person name="Zhao H."/>
        </authorList>
    </citation>
    <scope>NUCLEOTIDE SEQUENCE</scope>
    <source>
        <strain evidence="1">BeijingLab</strain>
        <tissue evidence="1">Pupa</tissue>
    </source>
</reference>
<organism evidence="1 2">
    <name type="scientific">Mythimna separata</name>
    <name type="common">Oriental armyworm</name>
    <name type="synonym">Pseudaletia separata</name>
    <dbReference type="NCBI Taxonomy" id="271217"/>
    <lineage>
        <taxon>Eukaryota</taxon>
        <taxon>Metazoa</taxon>
        <taxon>Ecdysozoa</taxon>
        <taxon>Arthropoda</taxon>
        <taxon>Hexapoda</taxon>
        <taxon>Insecta</taxon>
        <taxon>Pterygota</taxon>
        <taxon>Neoptera</taxon>
        <taxon>Endopterygota</taxon>
        <taxon>Lepidoptera</taxon>
        <taxon>Glossata</taxon>
        <taxon>Ditrysia</taxon>
        <taxon>Noctuoidea</taxon>
        <taxon>Noctuidae</taxon>
        <taxon>Noctuinae</taxon>
        <taxon>Hadenini</taxon>
        <taxon>Mythimna</taxon>
    </lineage>
</organism>
<comment type="caution">
    <text evidence="1">The sequence shown here is derived from an EMBL/GenBank/DDBJ whole genome shotgun (WGS) entry which is preliminary data.</text>
</comment>
<keyword evidence="2" id="KW-1185">Reference proteome</keyword>
<dbReference type="EMBL" id="JARGEI010000007">
    <property type="protein sequence ID" value="KAJ8728932.1"/>
    <property type="molecule type" value="Genomic_DNA"/>
</dbReference>
<proteinExistence type="predicted"/>
<dbReference type="Proteomes" id="UP001231518">
    <property type="component" value="Chromosome 19"/>
</dbReference>
<accession>A0AAD7YWM8</accession>
<dbReference type="AlphaFoldDB" id="A0AAD7YWM8"/>